<evidence type="ECO:0000256" key="7">
    <source>
        <dbReference type="PIRSR" id="PIRSR601382-2"/>
    </source>
</evidence>
<keyword evidence="10" id="KW-1133">Transmembrane helix</keyword>
<keyword evidence="4 9" id="KW-0378">Hydrolase</keyword>
<gene>
    <name evidence="11" type="ORF">CC77DRAFT_928498</name>
</gene>
<proteinExistence type="inferred from homology"/>
<dbReference type="GO" id="GO:0005783">
    <property type="term" value="C:endoplasmic reticulum"/>
    <property type="evidence" value="ECO:0007669"/>
    <property type="project" value="TreeGrafter"/>
</dbReference>
<feature type="active site" description="Proton donor" evidence="6">
    <location>
        <position position="185"/>
    </location>
</feature>
<comment type="cofactor">
    <cofactor evidence="1 7">
        <name>Ca(2+)</name>
        <dbReference type="ChEBI" id="CHEBI:29108"/>
    </cofactor>
</comment>
<dbReference type="STRING" id="5599.A0A177DY00"/>
<dbReference type="GO" id="GO:0004571">
    <property type="term" value="F:mannosyl-oligosaccharide 1,2-alpha-mannosidase activity"/>
    <property type="evidence" value="ECO:0007669"/>
    <property type="project" value="InterPro"/>
</dbReference>
<dbReference type="FunFam" id="1.50.10.10:FF:000037">
    <property type="entry name" value="alpha-1,2-Mannosidase"/>
    <property type="match status" value="1"/>
</dbReference>
<dbReference type="AlphaFoldDB" id="A0A177DY00"/>
<dbReference type="GO" id="GO:0005509">
    <property type="term" value="F:calcium ion binding"/>
    <property type="evidence" value="ECO:0007669"/>
    <property type="project" value="InterPro"/>
</dbReference>
<dbReference type="UniPathway" id="UPA00378"/>
<sequence>MALLRRYGLYTVLAVGFIYMLWSLSFPYEQPGDAPINGNPHQQSQQPQRNQKYKSFNWAKVPFKNRIENLTPLPTGEPKALPPIQFSFGQEDATAKNIRETRKEEVRKQFLKCWKNYRTFAWMHDEIRPISGEVADHFGGWAATLIDALDTLYIMGFEEEFSSAIKDIERIDFGYTDLDRVNVFETNIRHLGGLLSAFELSGDQRLLNKAKEAGEMLYHAFDTPNHMPITRWQFRAAGEGKPQVADEQVLLAEIGSLTMEFTRLSQLTADPKWYDAVNRVTRVLEEQQDKTKLPGMWPIVVNARKAEFTGDSGFTLGSMADSTYEYFGKQYALLGGQDPIYRKMYERAMDTASKHVLFRPSTPENSDMLMSGFVRAEGAHPYLDPEMQHLACYTGGMFALGGKMFQNNEHVTIGRKLADTCVWAYIASPSGIMPEVSHLLKCANTTTCVWDEKEWLEGIASRTSENAEEKDPIKNIANLRLPSGFTSIDDRRYILRPEAIESVFVMYRITGEQQWQAAAWDMWTAIQRSTDTDIGNSALVDVSADSPPRADSMESFWMAETLKYFYLTFSEPNVISLDDWVFNTEAHPFKIPKPKAA</sequence>
<keyword evidence="10" id="KW-0812">Transmembrane</keyword>
<dbReference type="OMA" id="DTCVWAY"/>
<dbReference type="Gene3D" id="1.50.10.10">
    <property type="match status" value="1"/>
</dbReference>
<feature type="active site" evidence="6">
    <location>
        <position position="321"/>
    </location>
</feature>
<feature type="disulfide bond" evidence="8">
    <location>
        <begin position="392"/>
        <end position="421"/>
    </location>
</feature>
<name>A0A177DY00_ALTAL</name>
<evidence type="ECO:0000256" key="2">
    <source>
        <dbReference type="ARBA" id="ARBA00004922"/>
    </source>
</evidence>
<dbReference type="SUPFAM" id="SSF48225">
    <property type="entry name" value="Seven-hairpin glycosidases"/>
    <property type="match status" value="1"/>
</dbReference>
<dbReference type="PRINTS" id="PR00747">
    <property type="entry name" value="GLYHDRLASE47"/>
</dbReference>
<keyword evidence="5 8" id="KW-1015">Disulfide bond</keyword>
<dbReference type="InterPro" id="IPR036026">
    <property type="entry name" value="Seven-hairpin_glycosidases"/>
</dbReference>
<keyword evidence="12" id="KW-1185">Reference proteome</keyword>
<dbReference type="InterPro" id="IPR050749">
    <property type="entry name" value="Glycosyl_Hydrolase_47"/>
</dbReference>
<evidence type="ECO:0000256" key="9">
    <source>
        <dbReference type="RuleBase" id="RU361193"/>
    </source>
</evidence>
<dbReference type="GeneID" id="29119654"/>
<keyword evidence="9 11" id="KW-0326">Glycosidase</keyword>
<evidence type="ECO:0000256" key="4">
    <source>
        <dbReference type="ARBA" id="ARBA00022801"/>
    </source>
</evidence>
<dbReference type="Pfam" id="PF01532">
    <property type="entry name" value="Glyco_hydro_47"/>
    <property type="match status" value="1"/>
</dbReference>
<dbReference type="InterPro" id="IPR001382">
    <property type="entry name" value="Glyco_hydro_47"/>
</dbReference>
<dbReference type="GO" id="GO:0016020">
    <property type="term" value="C:membrane"/>
    <property type="evidence" value="ECO:0007669"/>
    <property type="project" value="InterPro"/>
</dbReference>
<organism evidence="11 12">
    <name type="scientific">Alternaria alternata</name>
    <name type="common">Alternaria rot fungus</name>
    <name type="synonym">Torula alternata</name>
    <dbReference type="NCBI Taxonomy" id="5599"/>
    <lineage>
        <taxon>Eukaryota</taxon>
        <taxon>Fungi</taxon>
        <taxon>Dikarya</taxon>
        <taxon>Ascomycota</taxon>
        <taxon>Pezizomycotina</taxon>
        <taxon>Dothideomycetes</taxon>
        <taxon>Pleosporomycetidae</taxon>
        <taxon>Pleosporales</taxon>
        <taxon>Pleosporineae</taxon>
        <taxon>Pleosporaceae</taxon>
        <taxon>Alternaria</taxon>
        <taxon>Alternaria sect. Alternaria</taxon>
        <taxon>Alternaria alternata complex</taxon>
    </lineage>
</organism>
<evidence type="ECO:0000256" key="1">
    <source>
        <dbReference type="ARBA" id="ARBA00001913"/>
    </source>
</evidence>
<dbReference type="PANTHER" id="PTHR11742:SF89">
    <property type="entry name" value="ALPHA-1,2-MANNOSIDASE"/>
    <property type="match status" value="1"/>
</dbReference>
<dbReference type="GO" id="GO:0005975">
    <property type="term" value="P:carbohydrate metabolic process"/>
    <property type="evidence" value="ECO:0007669"/>
    <property type="project" value="InterPro"/>
</dbReference>
<keyword evidence="7" id="KW-0479">Metal-binding</keyword>
<dbReference type="EMBL" id="KV441472">
    <property type="protein sequence ID" value="OAG23659.1"/>
    <property type="molecule type" value="Genomic_DNA"/>
</dbReference>
<reference evidence="11 12" key="1">
    <citation type="submission" date="2016-05" db="EMBL/GenBank/DDBJ databases">
        <title>Comparative analysis of secretome profiles of manganese(II)-oxidizing ascomycete fungi.</title>
        <authorList>
            <consortium name="DOE Joint Genome Institute"/>
            <person name="Zeiner C.A."/>
            <person name="Purvine S.O."/>
            <person name="Zink E.M."/>
            <person name="Wu S."/>
            <person name="Pasa-Tolic L."/>
            <person name="Chaput D.L."/>
            <person name="Haridas S."/>
            <person name="Grigoriev I.V."/>
            <person name="Santelli C.M."/>
            <person name="Hansel C.M."/>
        </authorList>
    </citation>
    <scope>NUCLEOTIDE SEQUENCE [LARGE SCALE GENOMIC DNA]</scope>
    <source>
        <strain evidence="11 12">SRC1lrK2f</strain>
    </source>
</reference>
<comment type="similarity">
    <text evidence="3 9">Belongs to the glycosyl hydrolase 47 family.</text>
</comment>
<evidence type="ECO:0000313" key="12">
    <source>
        <dbReference type="Proteomes" id="UP000077248"/>
    </source>
</evidence>
<dbReference type="PANTHER" id="PTHR11742">
    <property type="entry name" value="MANNOSYL-OLIGOSACCHARIDE ALPHA-1,2-MANNOSIDASE-RELATED"/>
    <property type="match status" value="1"/>
</dbReference>
<evidence type="ECO:0000256" key="8">
    <source>
        <dbReference type="PIRSR" id="PIRSR601382-3"/>
    </source>
</evidence>
<evidence type="ECO:0000313" key="11">
    <source>
        <dbReference type="EMBL" id="OAG23659.1"/>
    </source>
</evidence>
<feature type="active site" evidence="6">
    <location>
        <position position="498"/>
    </location>
</feature>
<feature type="binding site" evidence="7">
    <location>
        <position position="584"/>
    </location>
    <ligand>
        <name>Ca(2+)</name>
        <dbReference type="ChEBI" id="CHEBI:29108"/>
    </ligand>
</feature>
<dbReference type="KEGG" id="aalt:CC77DRAFT_928498"/>
<comment type="pathway">
    <text evidence="2">Protein modification; protein glycosylation.</text>
</comment>
<feature type="active site" description="Proton donor" evidence="6">
    <location>
        <position position="435"/>
    </location>
</feature>
<feature type="transmembrane region" description="Helical" evidence="10">
    <location>
        <begin position="7"/>
        <end position="28"/>
    </location>
</feature>
<dbReference type="InterPro" id="IPR012341">
    <property type="entry name" value="6hp_glycosidase-like_sf"/>
</dbReference>
<evidence type="ECO:0000256" key="3">
    <source>
        <dbReference type="ARBA" id="ARBA00007658"/>
    </source>
</evidence>
<accession>A0A177DY00</accession>
<keyword evidence="10" id="KW-0472">Membrane</keyword>
<evidence type="ECO:0000256" key="5">
    <source>
        <dbReference type="ARBA" id="ARBA00023157"/>
    </source>
</evidence>
<dbReference type="GO" id="GO:0036503">
    <property type="term" value="P:ERAD pathway"/>
    <property type="evidence" value="ECO:0007669"/>
    <property type="project" value="UniProtKB-ARBA"/>
</dbReference>
<evidence type="ECO:0000256" key="6">
    <source>
        <dbReference type="PIRSR" id="PIRSR601382-1"/>
    </source>
</evidence>
<keyword evidence="7" id="KW-0106">Calcium</keyword>
<dbReference type="RefSeq" id="XP_018389080.1">
    <property type="nucleotide sequence ID" value="XM_018534060.1"/>
</dbReference>
<dbReference type="Proteomes" id="UP000077248">
    <property type="component" value="Unassembled WGS sequence"/>
</dbReference>
<dbReference type="EC" id="3.2.1.-" evidence="9"/>
<evidence type="ECO:0000256" key="10">
    <source>
        <dbReference type="SAM" id="Phobius"/>
    </source>
</evidence>
<protein>
    <recommendedName>
        <fullName evidence="9">alpha-1,2-Mannosidase</fullName>
        <ecNumber evidence="9">3.2.1.-</ecNumber>
    </recommendedName>
</protein>
<dbReference type="VEuPathDB" id="FungiDB:CC77DRAFT_928498"/>